<evidence type="ECO:0000313" key="1">
    <source>
        <dbReference type="EMBL" id="SUA18877.1"/>
    </source>
</evidence>
<name>A0A378VRW7_NEIME</name>
<evidence type="ECO:0000313" key="2">
    <source>
        <dbReference type="Proteomes" id="UP000254176"/>
    </source>
</evidence>
<sequence length="122" mass="13598">MTAMPSEPPFRRHFTHQNRKTAPKIIITGHNGKPDTKPNTAAKMPSEAVGATILIWGALQGRITFLNHPFDSQINSAFACQKQNQYFAVRIGTFIKHQISVFRVSGNSRLAKHVSLLRKAGF</sequence>
<proteinExistence type="predicted"/>
<dbReference type="AlphaFoldDB" id="A0A378VRW7"/>
<gene>
    <name evidence="1" type="ORF">NCTC8554_00560</name>
</gene>
<organism evidence="1 2">
    <name type="scientific">Neisseria meningitidis</name>
    <dbReference type="NCBI Taxonomy" id="487"/>
    <lineage>
        <taxon>Bacteria</taxon>
        <taxon>Pseudomonadati</taxon>
        <taxon>Pseudomonadota</taxon>
        <taxon>Betaproteobacteria</taxon>
        <taxon>Neisseriales</taxon>
        <taxon>Neisseriaceae</taxon>
        <taxon>Neisseria</taxon>
    </lineage>
</organism>
<accession>A0A378VRW7</accession>
<dbReference type="Proteomes" id="UP000254176">
    <property type="component" value="Unassembled WGS sequence"/>
</dbReference>
<dbReference type="EMBL" id="UGRP01000001">
    <property type="protein sequence ID" value="SUA18877.1"/>
    <property type="molecule type" value="Genomic_DNA"/>
</dbReference>
<protein>
    <submittedName>
        <fullName evidence="1">Uncharacterized protein</fullName>
    </submittedName>
</protein>
<reference evidence="1 2" key="1">
    <citation type="submission" date="2018-06" db="EMBL/GenBank/DDBJ databases">
        <authorList>
            <consortium name="Pathogen Informatics"/>
            <person name="Doyle S."/>
        </authorList>
    </citation>
    <scope>NUCLEOTIDE SEQUENCE [LARGE SCALE GENOMIC DNA]</scope>
    <source>
        <strain evidence="1 2">NCTC8554</strain>
    </source>
</reference>